<evidence type="ECO:0000256" key="2">
    <source>
        <dbReference type="ARBA" id="ARBA00004644"/>
    </source>
</evidence>
<accession>A0ABW0NMP3</accession>
<evidence type="ECO:0000259" key="12">
    <source>
        <dbReference type="Pfam" id="PF01545"/>
    </source>
</evidence>
<evidence type="ECO:0000313" key="13">
    <source>
        <dbReference type="EMBL" id="MFC5501614.1"/>
    </source>
</evidence>
<feature type="transmembrane region" description="Helical" evidence="11">
    <location>
        <begin position="107"/>
        <end position="124"/>
    </location>
</feature>
<keyword evidence="7 11" id="KW-1133">Transmembrane helix</keyword>
<dbReference type="SUPFAM" id="SSF161111">
    <property type="entry name" value="Cation efflux protein transmembrane domain-like"/>
    <property type="match status" value="1"/>
</dbReference>
<dbReference type="InterPro" id="IPR058533">
    <property type="entry name" value="Cation_efflux_TM"/>
</dbReference>
<evidence type="ECO:0000256" key="3">
    <source>
        <dbReference type="ARBA" id="ARBA00008731"/>
    </source>
</evidence>
<protein>
    <submittedName>
        <fullName evidence="13">Cation transporter</fullName>
    </submittedName>
</protein>
<keyword evidence="5" id="KW-0967">Endosome</keyword>
<keyword evidence="14" id="KW-1185">Reference proteome</keyword>
<feature type="transmembrane region" description="Helical" evidence="11">
    <location>
        <begin position="12"/>
        <end position="34"/>
    </location>
</feature>
<keyword evidence="8" id="KW-0770">Synapse</keyword>
<dbReference type="Pfam" id="PF01545">
    <property type="entry name" value="Cation_efflux"/>
    <property type="match status" value="1"/>
</dbReference>
<dbReference type="InterPro" id="IPR026765">
    <property type="entry name" value="Tmem163"/>
</dbReference>
<sequence>MSDAALRRRGFVLEGITLAWNVVGVGVLGIAAFAAGSVALLGFGLDSLIEIGASIVVIWELSGTDERRRHRALQLIGIAFVALAAYLLVQASIALATGAHASTSPLGIAWTAVTAIAMFALSAAKSRTGRALDNPVLVSEGRVTFVDGVLAASVLVGLVLNAAFGWWWSDAIATLVIVGYAVREARELLRRPQP</sequence>
<comment type="subcellular location">
    <subcellularLocation>
        <location evidence="2">Cytoplasmic vesicle</location>
        <location evidence="2">Secretory vesicle</location>
        <location evidence="2">Synaptic vesicle membrane</location>
        <topology evidence="2">Multi-pass membrane protein</topology>
    </subcellularLocation>
    <subcellularLocation>
        <location evidence="1">Early endosome membrane</location>
    </subcellularLocation>
</comment>
<keyword evidence="6" id="KW-0862">Zinc</keyword>
<feature type="transmembrane region" description="Helical" evidence="11">
    <location>
        <begin position="136"/>
        <end position="160"/>
    </location>
</feature>
<dbReference type="Proteomes" id="UP001596039">
    <property type="component" value="Unassembled WGS sequence"/>
</dbReference>
<proteinExistence type="inferred from homology"/>
<reference evidence="14" key="1">
    <citation type="journal article" date="2019" name="Int. J. Syst. Evol. Microbiol.">
        <title>The Global Catalogue of Microorganisms (GCM) 10K type strain sequencing project: providing services to taxonomists for standard genome sequencing and annotation.</title>
        <authorList>
            <consortium name="The Broad Institute Genomics Platform"/>
            <consortium name="The Broad Institute Genome Sequencing Center for Infectious Disease"/>
            <person name="Wu L."/>
            <person name="Ma J."/>
        </authorList>
    </citation>
    <scope>NUCLEOTIDE SEQUENCE [LARGE SCALE GENOMIC DNA]</scope>
    <source>
        <strain evidence="14">CGMCC 4.6997</strain>
    </source>
</reference>
<comment type="similarity">
    <text evidence="3">Belongs to the TMEM163 family.</text>
</comment>
<evidence type="ECO:0000256" key="9">
    <source>
        <dbReference type="ARBA" id="ARBA00023136"/>
    </source>
</evidence>
<dbReference type="PANTHER" id="PTHR31937">
    <property type="entry name" value="TRANSMEMBRANE PROTEIN 163"/>
    <property type="match status" value="1"/>
</dbReference>
<evidence type="ECO:0000256" key="1">
    <source>
        <dbReference type="ARBA" id="ARBA00004146"/>
    </source>
</evidence>
<dbReference type="PANTHER" id="PTHR31937:SF2">
    <property type="entry name" value="TRANSMEMBRANE PROTEIN 163"/>
    <property type="match status" value="1"/>
</dbReference>
<evidence type="ECO:0000256" key="4">
    <source>
        <dbReference type="ARBA" id="ARBA00022692"/>
    </source>
</evidence>
<comment type="caution">
    <text evidence="13">The sequence shown here is derived from an EMBL/GenBank/DDBJ whole genome shotgun (WGS) entry which is preliminary data.</text>
</comment>
<evidence type="ECO:0000256" key="11">
    <source>
        <dbReference type="SAM" id="Phobius"/>
    </source>
</evidence>
<evidence type="ECO:0000313" key="14">
    <source>
        <dbReference type="Proteomes" id="UP001596039"/>
    </source>
</evidence>
<feature type="transmembrane region" description="Helical" evidence="11">
    <location>
        <begin position="73"/>
        <end position="95"/>
    </location>
</feature>
<evidence type="ECO:0000256" key="8">
    <source>
        <dbReference type="ARBA" id="ARBA00023018"/>
    </source>
</evidence>
<dbReference type="InterPro" id="IPR027469">
    <property type="entry name" value="Cation_efflux_TMD_sf"/>
</dbReference>
<evidence type="ECO:0000256" key="10">
    <source>
        <dbReference type="ARBA" id="ARBA00023329"/>
    </source>
</evidence>
<dbReference type="RefSeq" id="WP_386739196.1">
    <property type="nucleotide sequence ID" value="NZ_JBHSMG010000001.1"/>
</dbReference>
<dbReference type="EMBL" id="JBHSMG010000001">
    <property type="protein sequence ID" value="MFC5501614.1"/>
    <property type="molecule type" value="Genomic_DNA"/>
</dbReference>
<name>A0ABW0NMP3_9MICO</name>
<keyword evidence="4 11" id="KW-0812">Transmembrane</keyword>
<feature type="transmembrane region" description="Helical" evidence="11">
    <location>
        <begin position="40"/>
        <end position="61"/>
    </location>
</feature>
<organism evidence="13 14">
    <name type="scientific">Lysinimonas soli</name>
    <dbReference type="NCBI Taxonomy" id="1074233"/>
    <lineage>
        <taxon>Bacteria</taxon>
        <taxon>Bacillati</taxon>
        <taxon>Actinomycetota</taxon>
        <taxon>Actinomycetes</taxon>
        <taxon>Micrococcales</taxon>
        <taxon>Microbacteriaceae</taxon>
        <taxon>Lysinimonas</taxon>
    </lineage>
</organism>
<evidence type="ECO:0000256" key="6">
    <source>
        <dbReference type="ARBA" id="ARBA00022833"/>
    </source>
</evidence>
<keyword evidence="9 11" id="KW-0472">Membrane</keyword>
<evidence type="ECO:0000256" key="5">
    <source>
        <dbReference type="ARBA" id="ARBA00022753"/>
    </source>
</evidence>
<feature type="domain" description="Cation efflux protein transmembrane" evidence="12">
    <location>
        <begin position="77"/>
        <end position="190"/>
    </location>
</feature>
<keyword evidence="10" id="KW-0968">Cytoplasmic vesicle</keyword>
<evidence type="ECO:0000256" key="7">
    <source>
        <dbReference type="ARBA" id="ARBA00022989"/>
    </source>
</evidence>
<dbReference type="Gene3D" id="1.20.1510.10">
    <property type="entry name" value="Cation efflux protein transmembrane domain"/>
    <property type="match status" value="1"/>
</dbReference>
<gene>
    <name evidence="13" type="ORF">ACFPJ4_05080</name>
</gene>